<feature type="domain" description="Sushi" evidence="4">
    <location>
        <begin position="30"/>
        <end position="92"/>
    </location>
</feature>
<dbReference type="CDD" id="cd00033">
    <property type="entry name" value="CCP"/>
    <property type="match status" value="1"/>
</dbReference>
<feature type="signal peptide" evidence="3">
    <location>
        <begin position="1"/>
        <end position="18"/>
    </location>
</feature>
<dbReference type="SMART" id="SM00032">
    <property type="entry name" value="CCP"/>
    <property type="match status" value="1"/>
</dbReference>
<dbReference type="SUPFAM" id="SSF57535">
    <property type="entry name" value="Complement control module/SCR domain"/>
    <property type="match status" value="1"/>
</dbReference>
<reference evidence="5 6" key="1">
    <citation type="submission" date="2023-11" db="EMBL/GenBank/DDBJ databases">
        <title>Halocaridina rubra genome assembly.</title>
        <authorList>
            <person name="Smith C."/>
        </authorList>
    </citation>
    <scope>NUCLEOTIDE SEQUENCE [LARGE SCALE GENOMIC DNA]</scope>
    <source>
        <strain evidence="5">EP-1</strain>
        <tissue evidence="5">Whole</tissue>
    </source>
</reference>
<comment type="caution">
    <text evidence="2">Lacks conserved residue(s) required for the propagation of feature annotation.</text>
</comment>
<feature type="non-terminal residue" evidence="5">
    <location>
        <position position="92"/>
    </location>
</feature>
<evidence type="ECO:0000256" key="1">
    <source>
        <dbReference type="ARBA" id="ARBA00023157"/>
    </source>
</evidence>
<name>A0AAN8ZVX9_HALRR</name>
<evidence type="ECO:0000259" key="4">
    <source>
        <dbReference type="PROSITE" id="PS50923"/>
    </source>
</evidence>
<gene>
    <name evidence="5" type="ORF">SK128_026494</name>
</gene>
<evidence type="ECO:0000256" key="3">
    <source>
        <dbReference type="SAM" id="SignalP"/>
    </source>
</evidence>
<keyword evidence="6" id="KW-1185">Reference proteome</keyword>
<dbReference type="EMBL" id="JAXCGZ010023027">
    <property type="protein sequence ID" value="KAK7018695.1"/>
    <property type="molecule type" value="Genomic_DNA"/>
</dbReference>
<dbReference type="InterPro" id="IPR035976">
    <property type="entry name" value="Sushi/SCR/CCP_sf"/>
</dbReference>
<protein>
    <recommendedName>
        <fullName evidence="4">Sushi domain-containing protein</fullName>
    </recommendedName>
</protein>
<keyword evidence="3" id="KW-0732">Signal</keyword>
<dbReference type="Proteomes" id="UP001381693">
    <property type="component" value="Unassembled WGS sequence"/>
</dbReference>
<feature type="chain" id="PRO_5042961788" description="Sushi domain-containing protein" evidence="3">
    <location>
        <begin position="19"/>
        <end position="92"/>
    </location>
</feature>
<sequence>MLPHAAILLVILLGSSQSTMITTRNNRPTGLCTPPHIQHGMVVPLEEKYKVGAEVGVMCSRGYVLRGEHHLHCAVDGIWLSSVGRPVLPDCE</sequence>
<keyword evidence="1" id="KW-1015">Disulfide bond</keyword>
<dbReference type="Gene3D" id="2.10.70.10">
    <property type="entry name" value="Complement Module, domain 1"/>
    <property type="match status" value="1"/>
</dbReference>
<organism evidence="5 6">
    <name type="scientific">Halocaridina rubra</name>
    <name type="common">Hawaiian red shrimp</name>
    <dbReference type="NCBI Taxonomy" id="373956"/>
    <lineage>
        <taxon>Eukaryota</taxon>
        <taxon>Metazoa</taxon>
        <taxon>Ecdysozoa</taxon>
        <taxon>Arthropoda</taxon>
        <taxon>Crustacea</taxon>
        <taxon>Multicrustacea</taxon>
        <taxon>Malacostraca</taxon>
        <taxon>Eumalacostraca</taxon>
        <taxon>Eucarida</taxon>
        <taxon>Decapoda</taxon>
        <taxon>Pleocyemata</taxon>
        <taxon>Caridea</taxon>
        <taxon>Atyoidea</taxon>
        <taxon>Atyidae</taxon>
        <taxon>Halocaridina</taxon>
    </lineage>
</organism>
<evidence type="ECO:0000256" key="2">
    <source>
        <dbReference type="PROSITE-ProRule" id="PRU00302"/>
    </source>
</evidence>
<keyword evidence="2" id="KW-0768">Sushi</keyword>
<dbReference type="InterPro" id="IPR000436">
    <property type="entry name" value="Sushi_SCR_CCP_dom"/>
</dbReference>
<dbReference type="Pfam" id="PF00084">
    <property type="entry name" value="Sushi"/>
    <property type="match status" value="1"/>
</dbReference>
<proteinExistence type="predicted"/>
<accession>A0AAN8ZVX9</accession>
<evidence type="ECO:0000313" key="6">
    <source>
        <dbReference type="Proteomes" id="UP001381693"/>
    </source>
</evidence>
<dbReference type="AlphaFoldDB" id="A0AAN8ZVX9"/>
<evidence type="ECO:0000313" key="5">
    <source>
        <dbReference type="EMBL" id="KAK7018695.1"/>
    </source>
</evidence>
<comment type="caution">
    <text evidence="5">The sequence shown here is derived from an EMBL/GenBank/DDBJ whole genome shotgun (WGS) entry which is preliminary data.</text>
</comment>
<dbReference type="PROSITE" id="PS50923">
    <property type="entry name" value="SUSHI"/>
    <property type="match status" value="1"/>
</dbReference>